<organism evidence="2 3">
    <name type="scientific">Granulicella aggregans</name>
    <dbReference type="NCBI Taxonomy" id="474949"/>
    <lineage>
        <taxon>Bacteria</taxon>
        <taxon>Pseudomonadati</taxon>
        <taxon>Acidobacteriota</taxon>
        <taxon>Terriglobia</taxon>
        <taxon>Terriglobales</taxon>
        <taxon>Acidobacteriaceae</taxon>
        <taxon>Granulicella</taxon>
    </lineage>
</organism>
<dbReference type="InterPro" id="IPR052163">
    <property type="entry name" value="DGC-Regulatory_Protein"/>
</dbReference>
<dbReference type="EMBL" id="JACHIP010000004">
    <property type="protein sequence ID" value="MBB5058515.1"/>
    <property type="molecule type" value="Genomic_DNA"/>
</dbReference>
<dbReference type="PANTHER" id="PTHR46663">
    <property type="entry name" value="DIGUANYLATE CYCLASE DGCT-RELATED"/>
    <property type="match status" value="1"/>
</dbReference>
<protein>
    <submittedName>
        <fullName evidence="2">Diguanylate cyclase (GGDEF)-like protein</fullName>
    </submittedName>
</protein>
<accession>A0A7W7ZEL7</accession>
<dbReference type="Gene3D" id="3.30.70.270">
    <property type="match status" value="1"/>
</dbReference>
<proteinExistence type="predicted"/>
<dbReference type="InterPro" id="IPR000014">
    <property type="entry name" value="PAS"/>
</dbReference>
<dbReference type="PANTHER" id="PTHR46663:SF2">
    <property type="entry name" value="GGDEF DOMAIN-CONTAINING PROTEIN"/>
    <property type="match status" value="1"/>
</dbReference>
<dbReference type="SMART" id="SM00267">
    <property type="entry name" value="GGDEF"/>
    <property type="match status" value="1"/>
</dbReference>
<dbReference type="CDD" id="cd01949">
    <property type="entry name" value="GGDEF"/>
    <property type="match status" value="1"/>
</dbReference>
<dbReference type="InterPro" id="IPR035965">
    <property type="entry name" value="PAS-like_dom_sf"/>
</dbReference>
<dbReference type="Pfam" id="PF00990">
    <property type="entry name" value="GGDEF"/>
    <property type="match status" value="1"/>
</dbReference>
<reference evidence="2 3" key="1">
    <citation type="submission" date="2020-08" db="EMBL/GenBank/DDBJ databases">
        <title>Genomic Encyclopedia of Type Strains, Phase IV (KMG-V): Genome sequencing to study the core and pangenomes of soil and plant-associated prokaryotes.</title>
        <authorList>
            <person name="Whitman W."/>
        </authorList>
    </citation>
    <scope>NUCLEOTIDE SEQUENCE [LARGE SCALE GENOMIC DNA]</scope>
    <source>
        <strain evidence="2 3">M8UP14</strain>
    </source>
</reference>
<sequence>MVLFFILEQFASILLPGRLILAQLLAAFVAAPVSFALKSRLSPTPSRHADTFRNVAENNLDDFYIFEGIFDAAGEIVDFRFGFINLAAERRLRTPREQFLGKVLSEVRPYAVSSGVLERYKEVVRTGVPYVDEIFIDDDTIHATWIHIQAVKIGNNVAVTSRDFTERKKISDHVNFLAHYDQLTGLPNRTLLYARLNNDISRARRDNHKVAVLMVDVDHFKGINDTLGHAVGDALLSALAKRLLASVRETDTVARLGGDEFIIVLPDFKSMEEVDRCAQKILEAVSAPINIGDRLLVITVSIGLCIYPDSGLEVEQILQHADTAMYTVKANGRNGISPYSGQRRIASPLLPS</sequence>
<dbReference type="GO" id="GO:0003824">
    <property type="term" value="F:catalytic activity"/>
    <property type="evidence" value="ECO:0007669"/>
    <property type="project" value="UniProtKB-ARBA"/>
</dbReference>
<dbReference type="InterPro" id="IPR043128">
    <property type="entry name" value="Rev_trsase/Diguanyl_cyclase"/>
</dbReference>
<dbReference type="PROSITE" id="PS50887">
    <property type="entry name" value="GGDEF"/>
    <property type="match status" value="1"/>
</dbReference>
<evidence type="ECO:0000259" key="1">
    <source>
        <dbReference type="PROSITE" id="PS50887"/>
    </source>
</evidence>
<name>A0A7W7ZEL7_9BACT</name>
<dbReference type="InterPro" id="IPR000160">
    <property type="entry name" value="GGDEF_dom"/>
</dbReference>
<dbReference type="NCBIfam" id="TIGR00254">
    <property type="entry name" value="GGDEF"/>
    <property type="match status" value="1"/>
</dbReference>
<dbReference type="FunFam" id="3.30.70.270:FF:000001">
    <property type="entry name" value="Diguanylate cyclase domain protein"/>
    <property type="match status" value="1"/>
</dbReference>
<dbReference type="SUPFAM" id="SSF55785">
    <property type="entry name" value="PYP-like sensor domain (PAS domain)"/>
    <property type="match status" value="1"/>
</dbReference>
<feature type="domain" description="GGDEF" evidence="1">
    <location>
        <begin position="208"/>
        <end position="341"/>
    </location>
</feature>
<dbReference type="InterPro" id="IPR029787">
    <property type="entry name" value="Nucleotide_cyclase"/>
</dbReference>
<keyword evidence="3" id="KW-1185">Reference proteome</keyword>
<evidence type="ECO:0000313" key="2">
    <source>
        <dbReference type="EMBL" id="MBB5058515.1"/>
    </source>
</evidence>
<dbReference type="CDD" id="cd00130">
    <property type="entry name" value="PAS"/>
    <property type="match status" value="1"/>
</dbReference>
<dbReference type="AlphaFoldDB" id="A0A7W7ZEL7"/>
<dbReference type="SUPFAM" id="SSF55073">
    <property type="entry name" value="Nucleotide cyclase"/>
    <property type="match status" value="1"/>
</dbReference>
<dbReference type="Proteomes" id="UP000540989">
    <property type="component" value="Unassembled WGS sequence"/>
</dbReference>
<evidence type="ECO:0000313" key="3">
    <source>
        <dbReference type="Proteomes" id="UP000540989"/>
    </source>
</evidence>
<comment type="caution">
    <text evidence="2">The sequence shown here is derived from an EMBL/GenBank/DDBJ whole genome shotgun (WGS) entry which is preliminary data.</text>
</comment>
<dbReference type="Gene3D" id="3.30.450.20">
    <property type="entry name" value="PAS domain"/>
    <property type="match status" value="1"/>
</dbReference>
<gene>
    <name evidence="2" type="ORF">HDF16_003229</name>
</gene>